<dbReference type="SUPFAM" id="SSF81383">
    <property type="entry name" value="F-box domain"/>
    <property type="match status" value="1"/>
</dbReference>
<keyword evidence="3" id="KW-1185">Reference proteome</keyword>
<dbReference type="Proteomes" id="UP000327013">
    <property type="component" value="Unassembled WGS sequence"/>
</dbReference>
<evidence type="ECO:0000259" key="1">
    <source>
        <dbReference type="PROSITE" id="PS50181"/>
    </source>
</evidence>
<sequence>MDVTALPEECIATIISFTSPRDACRDALVSRMFGSAAGSDLVWNRFLPSDYQQIISESVSSVSSSSSSLNNLSKKDLYFHLCDNPILIGNGNRSFAIDKLSGKKCYMLGARELSIIWGDTPQYWDWTPSAEMPVSPQSRFSEVAQLLDVCWLDIQGRIETNILSPNTRYGAYFVYTLMEVGEEEEYYYTGLDHPVKVSIRFENENEGNATNAYLIPDTPEEYDGRHPHMRDDMWMEIEIGEFFTDQVHGMVEMCLMEIENGNWKSGLVVHGIELRPK</sequence>
<proteinExistence type="predicted"/>
<dbReference type="PANTHER" id="PTHR32278:SF136">
    <property type="entry name" value="F-BOX PROTEIN PP2-B10-LIKE"/>
    <property type="match status" value="1"/>
</dbReference>
<dbReference type="InterPro" id="IPR036047">
    <property type="entry name" value="F-box-like_dom_sf"/>
</dbReference>
<dbReference type="PROSITE" id="PS50181">
    <property type="entry name" value="FBOX"/>
    <property type="match status" value="1"/>
</dbReference>
<accession>A0A5N6L6M5</accession>
<dbReference type="Pfam" id="PF14299">
    <property type="entry name" value="PP2"/>
    <property type="match status" value="1"/>
</dbReference>
<dbReference type="PANTHER" id="PTHR32278">
    <property type="entry name" value="F-BOX DOMAIN-CONTAINING PROTEIN"/>
    <property type="match status" value="1"/>
</dbReference>
<evidence type="ECO:0000313" key="2">
    <source>
        <dbReference type="EMBL" id="KAC4223570.1"/>
    </source>
</evidence>
<dbReference type="Gene3D" id="1.20.1280.50">
    <property type="match status" value="1"/>
</dbReference>
<dbReference type="InterPro" id="IPR025886">
    <property type="entry name" value="PP2-like"/>
</dbReference>
<reference evidence="2 3" key="1">
    <citation type="submission" date="2019-06" db="EMBL/GenBank/DDBJ databases">
        <title>A chromosomal-level reference genome of Carpinus fangiana (Coryloideae, Betulaceae).</title>
        <authorList>
            <person name="Yang X."/>
            <person name="Wang Z."/>
            <person name="Zhang L."/>
            <person name="Hao G."/>
            <person name="Liu J."/>
            <person name="Yang Y."/>
        </authorList>
    </citation>
    <scope>NUCLEOTIDE SEQUENCE [LARGE SCALE GENOMIC DNA]</scope>
    <source>
        <strain evidence="2">Cfa_2016G</strain>
        <tissue evidence="2">Leaf</tissue>
    </source>
</reference>
<comment type="caution">
    <text evidence="2">The sequence shown here is derived from an EMBL/GenBank/DDBJ whole genome shotgun (WGS) entry which is preliminary data.</text>
</comment>
<name>A0A5N6L6M5_9ROSI</name>
<dbReference type="EMBL" id="VIBQ01000964">
    <property type="protein sequence ID" value="KAC4223570.1"/>
    <property type="molecule type" value="Genomic_DNA"/>
</dbReference>
<organism evidence="2 3">
    <name type="scientific">Carpinus fangiana</name>
    <dbReference type="NCBI Taxonomy" id="176857"/>
    <lineage>
        <taxon>Eukaryota</taxon>
        <taxon>Viridiplantae</taxon>
        <taxon>Streptophyta</taxon>
        <taxon>Embryophyta</taxon>
        <taxon>Tracheophyta</taxon>
        <taxon>Spermatophyta</taxon>
        <taxon>Magnoliopsida</taxon>
        <taxon>eudicotyledons</taxon>
        <taxon>Gunneridae</taxon>
        <taxon>Pentapetalae</taxon>
        <taxon>rosids</taxon>
        <taxon>fabids</taxon>
        <taxon>Fagales</taxon>
        <taxon>Betulaceae</taxon>
        <taxon>Carpinus</taxon>
    </lineage>
</organism>
<protein>
    <recommendedName>
        <fullName evidence="1">F-box domain-containing protein</fullName>
    </recommendedName>
</protein>
<feature type="domain" description="F-box" evidence="1">
    <location>
        <begin position="1"/>
        <end position="46"/>
    </location>
</feature>
<dbReference type="CDD" id="cd22162">
    <property type="entry name" value="F-box_AtSKIP3-like"/>
    <property type="match status" value="1"/>
</dbReference>
<evidence type="ECO:0000313" key="3">
    <source>
        <dbReference type="Proteomes" id="UP000327013"/>
    </source>
</evidence>
<dbReference type="AlphaFoldDB" id="A0A5N6L6M5"/>
<dbReference type="OrthoDB" id="1918565at2759"/>
<gene>
    <name evidence="2" type="ORF">FH972_027215</name>
</gene>
<dbReference type="InterPro" id="IPR001810">
    <property type="entry name" value="F-box_dom"/>
</dbReference>